<dbReference type="PROSITE" id="PS51257">
    <property type="entry name" value="PROKAR_LIPOPROTEIN"/>
    <property type="match status" value="1"/>
</dbReference>
<protein>
    <recommendedName>
        <fullName evidence="3">Lipoprotein</fullName>
    </recommendedName>
</protein>
<sequence>MKKNVIILFLCLSIGFILVGCGEKSITLKGENGEETKINLEDAGDGNISVNMEGSNGEDVSITSDGDSATFSDGKSEMTTQGGANVSLPDGFPADFPVPNDGVLLTATTITNNEEGAKMYTVQYEFQQNIEELFTKYKDYANSNGFTIDQEIVSNSAYMMYVSKGDEASGYNITLSPDYEDGKQLATLQVYVPTE</sequence>
<reference evidence="1 2" key="1">
    <citation type="submission" date="2020-08" db="EMBL/GenBank/DDBJ databases">
        <title>Genomic Encyclopedia of Type Strains, Phase IV (KMG-IV): sequencing the most valuable type-strain genomes for metagenomic binning, comparative biology and taxonomic classification.</title>
        <authorList>
            <person name="Goeker M."/>
        </authorList>
    </citation>
    <scope>NUCLEOTIDE SEQUENCE [LARGE SCALE GENOMIC DNA]</scope>
    <source>
        <strain evidence="1 2">DSM 19612</strain>
    </source>
</reference>
<evidence type="ECO:0008006" key="3">
    <source>
        <dbReference type="Google" id="ProtNLM"/>
    </source>
</evidence>
<comment type="caution">
    <text evidence="1">The sequence shown here is derived from an EMBL/GenBank/DDBJ whole genome shotgun (WGS) entry which is preliminary data.</text>
</comment>
<keyword evidence="2" id="KW-1185">Reference proteome</keyword>
<name>A0A841Q5E4_9BACI</name>
<organism evidence="1 2">
    <name type="scientific">Salirhabdus euzebyi</name>
    <dbReference type="NCBI Taxonomy" id="394506"/>
    <lineage>
        <taxon>Bacteria</taxon>
        <taxon>Bacillati</taxon>
        <taxon>Bacillota</taxon>
        <taxon>Bacilli</taxon>
        <taxon>Bacillales</taxon>
        <taxon>Bacillaceae</taxon>
        <taxon>Salirhabdus</taxon>
    </lineage>
</organism>
<evidence type="ECO:0000313" key="1">
    <source>
        <dbReference type="EMBL" id="MBB6453604.1"/>
    </source>
</evidence>
<dbReference type="AlphaFoldDB" id="A0A841Q5E4"/>
<proteinExistence type="predicted"/>
<gene>
    <name evidence="1" type="ORF">HNQ94_002053</name>
</gene>
<accession>A0A841Q5E4</accession>
<dbReference type="Proteomes" id="UP000581688">
    <property type="component" value="Unassembled WGS sequence"/>
</dbReference>
<dbReference type="RefSeq" id="WP_174496046.1">
    <property type="nucleotide sequence ID" value="NZ_CADDWK010000006.1"/>
</dbReference>
<evidence type="ECO:0000313" key="2">
    <source>
        <dbReference type="Proteomes" id="UP000581688"/>
    </source>
</evidence>
<dbReference type="EMBL" id="JACHGH010000005">
    <property type="protein sequence ID" value="MBB6453604.1"/>
    <property type="molecule type" value="Genomic_DNA"/>
</dbReference>